<accession>A0ACC0HVU7</accession>
<name>A0ACC0HVU7_9ERIC</name>
<evidence type="ECO:0000313" key="1">
    <source>
        <dbReference type="EMBL" id="KAI8016191.1"/>
    </source>
</evidence>
<comment type="caution">
    <text evidence="1">The sequence shown here is derived from an EMBL/GenBank/DDBJ whole genome shotgun (WGS) entry which is preliminary data.</text>
</comment>
<evidence type="ECO:0000313" key="2">
    <source>
        <dbReference type="Proteomes" id="UP001060215"/>
    </source>
</evidence>
<keyword evidence="2" id="KW-1185">Reference proteome</keyword>
<reference evidence="1 2" key="1">
    <citation type="journal article" date="2022" name="Plant J.">
        <title>Chromosome-level genome of Camellia lanceoleosa provides a valuable resource for understanding genome evolution and self-incompatibility.</title>
        <authorList>
            <person name="Gong W."/>
            <person name="Xiao S."/>
            <person name="Wang L."/>
            <person name="Liao Z."/>
            <person name="Chang Y."/>
            <person name="Mo W."/>
            <person name="Hu G."/>
            <person name="Li W."/>
            <person name="Zhao G."/>
            <person name="Zhu H."/>
            <person name="Hu X."/>
            <person name="Ji K."/>
            <person name="Xiang X."/>
            <person name="Song Q."/>
            <person name="Yuan D."/>
            <person name="Jin S."/>
            <person name="Zhang L."/>
        </authorList>
    </citation>
    <scope>NUCLEOTIDE SEQUENCE [LARGE SCALE GENOMIC DNA]</scope>
    <source>
        <strain evidence="1">SQ_2022a</strain>
    </source>
</reference>
<sequence length="790" mass="86487">MEPTDQAAQSASLSSSASASSSSSTIWEFSGAPTTSYSFFPVREEEEVAAEEAEDDGDQPSLLVQQQTGVGYHVHYPTTTEDEETSRLIRDDTWSCIIVVLTFWFFVSMTLILGVYGAVNLQLGSNCSLLITPNPLFVESIRVEQLDEANNGPILYGFYKEPPRDVVTTWSETQSTFIPAHLYKDWVYILNEGSQINISYSVNSPSSSSLILIIAQGNEGFAQWLEDISYPNTTLSWNVIHGRGIIQQDIFQSSTYYVAVGNLNPEEVEVQLNISLKAFLYNTSDAYYNCAVAHGGCSLKMFFPNGNAAVLTSPGPEQGTTSDQWYVKLSYGPRWITYLVGIGVMTVFMLLAFHFLNNFQCTHEEGNRFQFGELRSERAPLLTQKDDDLSSWGSSYDSVSQDDEDLEDGLAVGSLEGKPLKDGEYNNNIRRLCAICFDAPRDCFFLPCGHCVACFACGTRIADLAGTCPICRRNMKKKQRNPPSPTGVVAVYGNGAITEAKKSTFSVKVGLAQMLRGGVIMDVVNADQARIAEEAGACAVMALERVPADIRAQGGVARMSDPQLIKEIKNAVTIPVMAKARIGHFVEAQILEAIGIDYVDESEVLTLADDENHINKHNFRIPFVCGCRNLGEALRRIREGAAMIRTKGEAGTGNIIEAVRHVRSVMGDIRVLRNMDDDEVFTFAKKIAAPYDLVMQTKQLGRLPVVHFAAGGVATPADAALMMQLGCDGVFVGSGVFKSSDPARRARAIVQAVTHYSDPEVLAEVSCGLGEAMVGLNLDKNVERYANRSE</sequence>
<protein>
    <submittedName>
        <fullName evidence="1">Pyridoxal 5'-phosphate synthase subunit PDX1</fullName>
    </submittedName>
</protein>
<dbReference type="Proteomes" id="UP001060215">
    <property type="component" value="Chromosome 4"/>
</dbReference>
<proteinExistence type="predicted"/>
<organism evidence="1 2">
    <name type="scientific">Camellia lanceoleosa</name>
    <dbReference type="NCBI Taxonomy" id="1840588"/>
    <lineage>
        <taxon>Eukaryota</taxon>
        <taxon>Viridiplantae</taxon>
        <taxon>Streptophyta</taxon>
        <taxon>Embryophyta</taxon>
        <taxon>Tracheophyta</taxon>
        <taxon>Spermatophyta</taxon>
        <taxon>Magnoliopsida</taxon>
        <taxon>eudicotyledons</taxon>
        <taxon>Gunneridae</taxon>
        <taxon>Pentapetalae</taxon>
        <taxon>asterids</taxon>
        <taxon>Ericales</taxon>
        <taxon>Theaceae</taxon>
        <taxon>Camellia</taxon>
    </lineage>
</organism>
<gene>
    <name evidence="1" type="ORF">LOK49_LG05G00259</name>
</gene>
<dbReference type="EMBL" id="CM045761">
    <property type="protein sequence ID" value="KAI8016191.1"/>
    <property type="molecule type" value="Genomic_DNA"/>
</dbReference>